<evidence type="ECO:0000313" key="9">
    <source>
        <dbReference type="EMBL" id="TWV89343.1"/>
    </source>
</evidence>
<dbReference type="RefSeq" id="WP_146308571.1">
    <property type="nucleotide sequence ID" value="NZ_VOHS01000090.1"/>
</dbReference>
<evidence type="ECO:0000256" key="3">
    <source>
        <dbReference type="ARBA" id="ARBA00022723"/>
    </source>
</evidence>
<comment type="function">
    <text evidence="6">Destroys radicals which are normally produced within the cells and which are toxic to biological systems.</text>
</comment>
<dbReference type="InterPro" id="IPR019832">
    <property type="entry name" value="Mn/Fe_SOD_C"/>
</dbReference>
<keyword evidence="4 6" id="KW-0560">Oxidoreductase</keyword>
<reference evidence="9 10" key="1">
    <citation type="submission" date="2019-08" db="EMBL/GenBank/DDBJ databases">
        <title>Whole genome sequencing of chitin degrading bacteria Chitinophaga pinensis YS16.</title>
        <authorList>
            <person name="Singh R.P."/>
            <person name="Manchanda G."/>
            <person name="Maurya I.K."/>
            <person name="Joshi N.K."/>
            <person name="Srivastava A.K."/>
        </authorList>
    </citation>
    <scope>NUCLEOTIDE SEQUENCE [LARGE SCALE GENOMIC DNA]</scope>
    <source>
        <strain evidence="9 10">YS-16</strain>
    </source>
</reference>
<dbReference type="InterPro" id="IPR019833">
    <property type="entry name" value="Mn/Fe_SOD_BS"/>
</dbReference>
<feature type="binding site" evidence="5">
    <location>
        <position position="28"/>
    </location>
    <ligand>
        <name>Mn(2+)</name>
        <dbReference type="ChEBI" id="CHEBI:29035"/>
    </ligand>
</feature>
<name>A0A5C6LIB5_9BACT</name>
<dbReference type="PANTHER" id="PTHR43595">
    <property type="entry name" value="37S RIBOSOMAL PROTEIN S26, MITOCHONDRIAL"/>
    <property type="match status" value="1"/>
</dbReference>
<dbReference type="PIRSF" id="PIRSF000349">
    <property type="entry name" value="SODismutase"/>
    <property type="match status" value="1"/>
</dbReference>
<gene>
    <name evidence="9" type="ORF">FEF09_30045</name>
</gene>
<dbReference type="PANTHER" id="PTHR43595:SF2">
    <property type="entry name" value="SMALL RIBOSOMAL SUBUNIT PROTEIN MS42"/>
    <property type="match status" value="1"/>
</dbReference>
<dbReference type="EMBL" id="VOHS01000090">
    <property type="protein sequence ID" value="TWV89343.1"/>
    <property type="molecule type" value="Genomic_DNA"/>
</dbReference>
<proteinExistence type="inferred from homology"/>
<keyword evidence="10" id="KW-1185">Reference proteome</keyword>
<evidence type="ECO:0000313" key="10">
    <source>
        <dbReference type="Proteomes" id="UP000318815"/>
    </source>
</evidence>
<feature type="domain" description="Manganese/iron superoxide dismutase C-terminal" evidence="8">
    <location>
        <begin position="120"/>
        <end position="226"/>
    </location>
</feature>
<dbReference type="Gene3D" id="1.10.287.990">
    <property type="entry name" value="Fe,Mn superoxide dismutase (SOD) domain"/>
    <property type="match status" value="1"/>
</dbReference>
<feature type="binding site" evidence="5">
    <location>
        <position position="197"/>
    </location>
    <ligand>
        <name>Mn(2+)</name>
        <dbReference type="ChEBI" id="CHEBI:29035"/>
    </ligand>
</feature>
<feature type="binding site" evidence="5">
    <location>
        <position position="193"/>
    </location>
    <ligand>
        <name>Mn(2+)</name>
        <dbReference type="ChEBI" id="CHEBI:29035"/>
    </ligand>
</feature>
<organism evidence="9 10">
    <name type="scientific">Chitinophaga pinensis</name>
    <dbReference type="NCBI Taxonomy" id="79329"/>
    <lineage>
        <taxon>Bacteria</taxon>
        <taxon>Pseudomonadati</taxon>
        <taxon>Bacteroidota</taxon>
        <taxon>Chitinophagia</taxon>
        <taxon>Chitinophagales</taxon>
        <taxon>Chitinophagaceae</taxon>
        <taxon>Chitinophaga</taxon>
    </lineage>
</organism>
<comment type="catalytic activity">
    <reaction evidence="6">
        <text>2 superoxide + 2 H(+) = H2O2 + O2</text>
        <dbReference type="Rhea" id="RHEA:20696"/>
        <dbReference type="ChEBI" id="CHEBI:15378"/>
        <dbReference type="ChEBI" id="CHEBI:15379"/>
        <dbReference type="ChEBI" id="CHEBI:16240"/>
        <dbReference type="ChEBI" id="CHEBI:18421"/>
        <dbReference type="EC" id="1.15.1.1"/>
    </reaction>
</comment>
<comment type="similarity">
    <text evidence="1 6">Belongs to the iron/manganese superoxide dismutase family.</text>
</comment>
<dbReference type="GO" id="GO:0030145">
    <property type="term" value="F:manganese ion binding"/>
    <property type="evidence" value="ECO:0007669"/>
    <property type="project" value="UniProtKB-ARBA"/>
</dbReference>
<dbReference type="SUPFAM" id="SSF46609">
    <property type="entry name" value="Fe,Mn superoxide dismutase (SOD), N-terminal domain"/>
    <property type="match status" value="1"/>
</dbReference>
<evidence type="ECO:0000256" key="6">
    <source>
        <dbReference type="RuleBase" id="RU000414"/>
    </source>
</evidence>
<dbReference type="EC" id="1.15.1.1" evidence="2 6"/>
<dbReference type="InterPro" id="IPR036324">
    <property type="entry name" value="Mn/Fe_SOD_N_sf"/>
</dbReference>
<protein>
    <recommendedName>
        <fullName evidence="2 6">Superoxide dismutase</fullName>
        <ecNumber evidence="2 6">1.15.1.1</ecNumber>
    </recommendedName>
</protein>
<comment type="caution">
    <text evidence="9">The sequence shown here is derived from an EMBL/GenBank/DDBJ whole genome shotgun (WGS) entry which is preliminary data.</text>
</comment>
<dbReference type="PROSITE" id="PS00088">
    <property type="entry name" value="SOD_MN"/>
    <property type="match status" value="1"/>
</dbReference>
<evidence type="ECO:0000256" key="4">
    <source>
        <dbReference type="ARBA" id="ARBA00023002"/>
    </source>
</evidence>
<accession>A0A5C6LIB5</accession>
<dbReference type="SUPFAM" id="SSF54719">
    <property type="entry name" value="Fe,Mn superoxide dismutase (SOD), C-terminal domain"/>
    <property type="match status" value="1"/>
</dbReference>
<dbReference type="OrthoDB" id="9803125at2"/>
<evidence type="ECO:0000256" key="5">
    <source>
        <dbReference type="PIRSR" id="PIRSR000349-1"/>
    </source>
</evidence>
<dbReference type="GO" id="GO:0004784">
    <property type="term" value="F:superoxide dismutase activity"/>
    <property type="evidence" value="ECO:0007669"/>
    <property type="project" value="UniProtKB-EC"/>
</dbReference>
<feature type="binding site" evidence="5">
    <location>
        <position position="78"/>
    </location>
    <ligand>
        <name>Mn(2+)</name>
        <dbReference type="ChEBI" id="CHEBI:29035"/>
    </ligand>
</feature>
<dbReference type="InterPro" id="IPR036314">
    <property type="entry name" value="SOD_C_sf"/>
</dbReference>
<dbReference type="Proteomes" id="UP000318815">
    <property type="component" value="Unassembled WGS sequence"/>
</dbReference>
<evidence type="ECO:0000256" key="1">
    <source>
        <dbReference type="ARBA" id="ARBA00008714"/>
    </source>
</evidence>
<evidence type="ECO:0000259" key="8">
    <source>
        <dbReference type="Pfam" id="PF02777"/>
    </source>
</evidence>
<evidence type="ECO:0000259" key="7">
    <source>
        <dbReference type="Pfam" id="PF00081"/>
    </source>
</evidence>
<dbReference type="Pfam" id="PF00081">
    <property type="entry name" value="Sod_Fe_N"/>
    <property type="match status" value="1"/>
</dbReference>
<dbReference type="PRINTS" id="PR01703">
    <property type="entry name" value="MNSODISMTASE"/>
</dbReference>
<feature type="domain" description="Manganese/iron superoxide dismutase N-terminal" evidence="7">
    <location>
        <begin position="4"/>
        <end position="85"/>
    </location>
</feature>
<dbReference type="GO" id="GO:0005737">
    <property type="term" value="C:cytoplasm"/>
    <property type="evidence" value="ECO:0007669"/>
    <property type="project" value="TreeGrafter"/>
</dbReference>
<evidence type="ECO:0000256" key="2">
    <source>
        <dbReference type="ARBA" id="ARBA00012682"/>
    </source>
</evidence>
<dbReference type="InterPro" id="IPR001189">
    <property type="entry name" value="Mn/Fe_SOD"/>
</dbReference>
<dbReference type="FunFam" id="3.55.40.20:FF:000001">
    <property type="entry name" value="Superoxide dismutase"/>
    <property type="match status" value="1"/>
</dbReference>
<dbReference type="InterPro" id="IPR019831">
    <property type="entry name" value="Mn/Fe_SOD_N"/>
</dbReference>
<sequence>MAIHSLPSLPYAYNALEPVFDTRTMTIHHSRHHQAYVDNLNKALTDTPYAPLSLEELFTIIKDLPVAIRNNAGGHYNHSLFWTLLTPPTLPDLSLEEAKKMKELDFPAILGKKPDDSQPVGELAVAINQEFGSFEQFKAKFTEAATTRFGSGWAWLIWSAEEKKLKITSTANQDNPLMKLPEIIPGEPLLGLDVWEHAYYLHYENKRPDYIAGFWKLVNWDVANERYQKARITHLSGRY</sequence>
<dbReference type="Pfam" id="PF02777">
    <property type="entry name" value="Sod_Fe_C"/>
    <property type="match status" value="1"/>
</dbReference>
<keyword evidence="3 5" id="KW-0479">Metal-binding</keyword>
<dbReference type="FunFam" id="1.10.287.990:FF:000001">
    <property type="entry name" value="Superoxide dismutase"/>
    <property type="match status" value="1"/>
</dbReference>
<dbReference type="AlphaFoldDB" id="A0A5C6LIB5"/>
<dbReference type="Gene3D" id="3.55.40.20">
    <property type="entry name" value="Iron/manganese superoxide dismutase, C-terminal domain"/>
    <property type="match status" value="1"/>
</dbReference>